<organism evidence="1 2">
    <name type="scientific">Aspergillus brunneoviolaceus CBS 621.78</name>
    <dbReference type="NCBI Taxonomy" id="1450534"/>
    <lineage>
        <taxon>Eukaryota</taxon>
        <taxon>Fungi</taxon>
        <taxon>Dikarya</taxon>
        <taxon>Ascomycota</taxon>
        <taxon>Pezizomycotina</taxon>
        <taxon>Eurotiomycetes</taxon>
        <taxon>Eurotiomycetidae</taxon>
        <taxon>Eurotiales</taxon>
        <taxon>Aspergillaceae</taxon>
        <taxon>Aspergillus</taxon>
        <taxon>Aspergillus subgen. Circumdati</taxon>
    </lineage>
</organism>
<protein>
    <submittedName>
        <fullName evidence="1">Uncharacterized protein</fullName>
    </submittedName>
</protein>
<keyword evidence="2" id="KW-1185">Reference proteome</keyword>
<accession>A0ACD1GPA3</accession>
<sequence length="140" mass="15172">MHKQAAASCVCVATHNRLPEITSCVLGLVGLTLTSSHREAYPITKSSRGCNATGSILHCMLQTIASELNPGDRGSSPWLTAELAAFDPGSLLANLALISRGLRRDRAREGDHRRPRHRRECHQVAAHISSVAYASRGFFV</sequence>
<proteinExistence type="predicted"/>
<evidence type="ECO:0000313" key="2">
    <source>
        <dbReference type="Proteomes" id="UP000249057"/>
    </source>
</evidence>
<gene>
    <name evidence="1" type="ORF">BO95DRAFT_119052</name>
</gene>
<dbReference type="EMBL" id="KZ825312">
    <property type="protein sequence ID" value="RAH51010.1"/>
    <property type="molecule type" value="Genomic_DNA"/>
</dbReference>
<evidence type="ECO:0000313" key="1">
    <source>
        <dbReference type="EMBL" id="RAH51010.1"/>
    </source>
</evidence>
<dbReference type="Proteomes" id="UP000249057">
    <property type="component" value="Unassembled WGS sequence"/>
</dbReference>
<reference evidence="1" key="1">
    <citation type="submission" date="2018-02" db="EMBL/GenBank/DDBJ databases">
        <title>The genomes of Aspergillus section Nigri reveals drivers in fungal speciation.</title>
        <authorList>
            <consortium name="DOE Joint Genome Institute"/>
            <person name="Vesth T.C."/>
            <person name="Nybo J."/>
            <person name="Theobald S."/>
            <person name="Brandl J."/>
            <person name="Frisvad J.C."/>
            <person name="Nielsen K.F."/>
            <person name="Lyhne E.K."/>
            <person name="Kogle M.E."/>
            <person name="Kuo A."/>
            <person name="Riley R."/>
            <person name="Clum A."/>
            <person name="Nolan M."/>
            <person name="Lipzen A."/>
            <person name="Salamov A."/>
            <person name="Henrissat B."/>
            <person name="Wiebenga A."/>
            <person name="De vries R.P."/>
            <person name="Grigoriev I.V."/>
            <person name="Mortensen U.H."/>
            <person name="Andersen M.R."/>
            <person name="Baker S.E."/>
        </authorList>
    </citation>
    <scope>NUCLEOTIDE SEQUENCE</scope>
    <source>
        <strain evidence="1">CBS 621.78</strain>
    </source>
</reference>
<name>A0ACD1GPA3_9EURO</name>